<dbReference type="InterPro" id="IPR017996">
    <property type="entry name" value="MRJP/yellow-related"/>
</dbReference>
<dbReference type="Pfam" id="PF03022">
    <property type="entry name" value="MRJP"/>
    <property type="match status" value="2"/>
</dbReference>
<dbReference type="PANTHER" id="PTHR10009:SF7">
    <property type="entry name" value="GH10609P-RELATED"/>
    <property type="match status" value="1"/>
</dbReference>
<dbReference type="FunFam" id="2.120.10.30:FF:000045">
    <property type="entry name" value="Blast:Protein yellow"/>
    <property type="match status" value="1"/>
</dbReference>
<comment type="caution">
    <text evidence="6">The sequence shown here is derived from an EMBL/GenBank/DDBJ whole genome shotgun (WGS) entry which is preliminary data.</text>
</comment>
<evidence type="ECO:0000313" key="6">
    <source>
        <dbReference type="EMBL" id="RLU26490.1"/>
    </source>
</evidence>
<dbReference type="InterPro" id="IPR011042">
    <property type="entry name" value="6-blade_b-propeller_TolB-like"/>
</dbReference>
<evidence type="ECO:0000256" key="2">
    <source>
        <dbReference type="ARBA" id="ARBA00009127"/>
    </source>
</evidence>
<evidence type="ECO:0000256" key="3">
    <source>
        <dbReference type="ARBA" id="ARBA00022525"/>
    </source>
</evidence>
<keyword evidence="5" id="KW-0325">Glycoprotein</keyword>
<evidence type="ECO:0000256" key="4">
    <source>
        <dbReference type="ARBA" id="ARBA00022729"/>
    </source>
</evidence>
<dbReference type="EMBL" id="QOIP01000001">
    <property type="protein sequence ID" value="RLU26490.1"/>
    <property type="molecule type" value="Genomic_DNA"/>
</dbReference>
<keyword evidence="3" id="KW-0964">Secreted</keyword>
<dbReference type="GO" id="GO:0005576">
    <property type="term" value="C:extracellular region"/>
    <property type="evidence" value="ECO:0007669"/>
    <property type="project" value="UniProtKB-SubCell"/>
</dbReference>
<reference evidence="6" key="1">
    <citation type="journal article" date="2018" name="Genome Res.">
        <title>The genomic architecture and molecular evolution of ant odorant receptors.</title>
        <authorList>
            <person name="McKenzie S.K."/>
            <person name="Kronauer D.J.C."/>
        </authorList>
    </citation>
    <scope>NUCLEOTIDE SEQUENCE [LARGE SCALE GENOMIC DNA]</scope>
    <source>
        <strain evidence="6">Clonal line C1</strain>
    </source>
</reference>
<gene>
    <name evidence="6" type="ORF">DMN91_000286</name>
</gene>
<dbReference type="PANTHER" id="PTHR10009">
    <property type="entry name" value="PROTEIN YELLOW-RELATED"/>
    <property type="match status" value="1"/>
</dbReference>
<dbReference type="Proteomes" id="UP000279307">
    <property type="component" value="Chromosome 1"/>
</dbReference>
<dbReference type="PRINTS" id="PR01366">
    <property type="entry name" value="ROYALJELLY"/>
</dbReference>
<evidence type="ECO:0000256" key="1">
    <source>
        <dbReference type="ARBA" id="ARBA00004613"/>
    </source>
</evidence>
<accession>A0A3L8E189</accession>
<keyword evidence="4" id="KW-0732">Signal</keyword>
<name>A0A3L8E189_OOCBI</name>
<sequence length="548" mass="61472">MIGSDTFEFLDGVVGIAFSPRLGTVYYQPLATDRIFSVPSSALQAGPVPFGEQLPVTLVGRKSSQGLALAVDPRDDTILFSPFTETAIASWQPRTNQQRFTMKLESTLLLRIIISLISLKTCASIERLKGIYSWKALEFAFPNYHARELAIRDGRFIPGAPIPIDVDFYHRARHGSVVFISIPRFQNGIPVTLGYVTDSVSADGNPIIAPYPNWEWNQLGHCDAITSVYRMQVDSCDRLWVLDTGKLGDKQVCRPQLLSFSLLTNKLLSQYKFPRDQFKEESLFVTLSVDIRGTGDNCRDAFVYIADVTEYGLLVYDHHNSRSWRITNNLFYPYPPHGTFHIKGDTFDLMDGILGLALSPIKEDGDRILYFHSLASRVESWVPTSVIRNYSLFHEHSDAVPRSFHTFVMERSSQSAAEAMDNNGVLFFGLLSDLAIGCWNSITHPEYGGTNTEFVIVEPNTLQFPSGLKIITAKNGRQEMWVLTSSFQKYMADTMSSNETNFRIQAGYVDELIRGTKCNGAHLNSNLNNLNNLNLNNNHGYGAPLFAK</sequence>
<dbReference type="Gene3D" id="2.120.10.30">
    <property type="entry name" value="TolB, C-terminal domain"/>
    <property type="match status" value="2"/>
</dbReference>
<protein>
    <submittedName>
        <fullName evidence="6">Uncharacterized protein</fullName>
    </submittedName>
</protein>
<dbReference type="OrthoDB" id="8184345at2759"/>
<reference evidence="6" key="2">
    <citation type="submission" date="2018-07" db="EMBL/GenBank/DDBJ databases">
        <authorList>
            <person name="Mckenzie S.K."/>
            <person name="Kronauer D.J.C."/>
        </authorList>
    </citation>
    <scope>NUCLEOTIDE SEQUENCE</scope>
    <source>
        <strain evidence="6">Clonal line C1</strain>
    </source>
</reference>
<comment type="subcellular location">
    <subcellularLocation>
        <location evidence="1">Secreted</location>
    </subcellularLocation>
</comment>
<proteinExistence type="inferred from homology"/>
<comment type="similarity">
    <text evidence="2">Belongs to the major royal jelly protein family.</text>
</comment>
<dbReference type="AlphaFoldDB" id="A0A3L8E189"/>
<organism evidence="6">
    <name type="scientific">Ooceraea biroi</name>
    <name type="common">Clonal raider ant</name>
    <name type="synonym">Cerapachys biroi</name>
    <dbReference type="NCBI Taxonomy" id="2015173"/>
    <lineage>
        <taxon>Eukaryota</taxon>
        <taxon>Metazoa</taxon>
        <taxon>Ecdysozoa</taxon>
        <taxon>Arthropoda</taxon>
        <taxon>Hexapoda</taxon>
        <taxon>Insecta</taxon>
        <taxon>Pterygota</taxon>
        <taxon>Neoptera</taxon>
        <taxon>Endopterygota</taxon>
        <taxon>Hymenoptera</taxon>
        <taxon>Apocrita</taxon>
        <taxon>Aculeata</taxon>
        <taxon>Formicoidea</taxon>
        <taxon>Formicidae</taxon>
        <taxon>Dorylinae</taxon>
        <taxon>Ooceraea</taxon>
    </lineage>
</organism>
<evidence type="ECO:0000256" key="5">
    <source>
        <dbReference type="ARBA" id="ARBA00023180"/>
    </source>
</evidence>